<dbReference type="OrthoDB" id="9792929at2"/>
<dbReference type="PANTHER" id="PTHR43877">
    <property type="entry name" value="AMINOALKYLPHOSPHONATE N-ACETYLTRANSFERASE-RELATED-RELATED"/>
    <property type="match status" value="1"/>
</dbReference>
<dbReference type="Gene3D" id="3.40.630.30">
    <property type="match status" value="1"/>
</dbReference>
<dbReference type="InterPro" id="IPR016181">
    <property type="entry name" value="Acyl_CoA_acyltransferase"/>
</dbReference>
<dbReference type="AlphaFoldDB" id="A0A5C1I1I9"/>
<dbReference type="PROSITE" id="PS51186">
    <property type="entry name" value="GNAT"/>
    <property type="match status" value="1"/>
</dbReference>
<dbReference type="KEGG" id="mrub:DEO27_019350"/>
<dbReference type="Proteomes" id="UP000251402">
    <property type="component" value="Chromosome"/>
</dbReference>
<keyword evidence="2" id="KW-0012">Acyltransferase</keyword>
<evidence type="ECO:0000256" key="2">
    <source>
        <dbReference type="ARBA" id="ARBA00023315"/>
    </source>
</evidence>
<dbReference type="InterPro" id="IPR000182">
    <property type="entry name" value="GNAT_dom"/>
</dbReference>
<dbReference type="EMBL" id="CP043450">
    <property type="protein sequence ID" value="QEM12092.1"/>
    <property type="molecule type" value="Genomic_DNA"/>
</dbReference>
<evidence type="ECO:0000256" key="1">
    <source>
        <dbReference type="ARBA" id="ARBA00022679"/>
    </source>
</evidence>
<dbReference type="SUPFAM" id="SSF55729">
    <property type="entry name" value="Acyl-CoA N-acyltransferases (Nat)"/>
    <property type="match status" value="1"/>
</dbReference>
<dbReference type="GO" id="GO:0016747">
    <property type="term" value="F:acyltransferase activity, transferring groups other than amino-acyl groups"/>
    <property type="evidence" value="ECO:0007669"/>
    <property type="project" value="InterPro"/>
</dbReference>
<evidence type="ECO:0000313" key="4">
    <source>
        <dbReference type="EMBL" id="QEM12092.1"/>
    </source>
</evidence>
<reference evidence="4" key="1">
    <citation type="submission" date="2019-08" db="EMBL/GenBank/DDBJ databases">
        <title>Comparative genome analysis confer to the adaptation heavy metal polluted environment.</title>
        <authorList>
            <person name="Li Y."/>
        </authorList>
    </citation>
    <scope>NUCLEOTIDE SEQUENCE [LARGE SCALE GENOMIC DNA]</scope>
    <source>
        <strain evidence="4">P1</strain>
    </source>
</reference>
<dbReference type="Pfam" id="PF00583">
    <property type="entry name" value="Acetyltransf_1"/>
    <property type="match status" value="1"/>
</dbReference>
<feature type="domain" description="N-acetyltransferase" evidence="3">
    <location>
        <begin position="1"/>
        <end position="127"/>
    </location>
</feature>
<proteinExistence type="predicted"/>
<evidence type="ECO:0000313" key="5">
    <source>
        <dbReference type="Proteomes" id="UP000251402"/>
    </source>
</evidence>
<dbReference type="InterPro" id="IPR050832">
    <property type="entry name" value="Bact_Acetyltransf"/>
</dbReference>
<keyword evidence="1" id="KW-0808">Transferase</keyword>
<dbReference type="RefSeq" id="WP_112575038.1">
    <property type="nucleotide sequence ID" value="NZ_CP043450.1"/>
</dbReference>
<gene>
    <name evidence="4" type="ORF">DEO27_019350</name>
</gene>
<dbReference type="PANTHER" id="PTHR43877:SF2">
    <property type="entry name" value="AMINOALKYLPHOSPHONATE N-ACETYLTRANSFERASE-RELATED"/>
    <property type="match status" value="1"/>
</dbReference>
<sequence length="127" mass="14487">MLREIYLLCRIQVFHWADSALFTLNDFDAHTKDEDIWVAECDDEIAGFMTVWSPDAFIHHLYVDAAYRGRGIGKALLDLAAQTYPSPLSLKCLVKNEAALQFYRALGWQVVEEGHDALGNYFLMKSV</sequence>
<keyword evidence="5" id="KW-1185">Reference proteome</keyword>
<name>A0A5C1I1I9_9SPHI</name>
<protein>
    <submittedName>
        <fullName evidence="4">GNAT family N-acetyltransferase</fullName>
    </submittedName>
</protein>
<accession>A0A5C1I1I9</accession>
<dbReference type="CDD" id="cd04301">
    <property type="entry name" value="NAT_SF"/>
    <property type="match status" value="1"/>
</dbReference>
<organism evidence="4 5">
    <name type="scientific">Mucilaginibacter rubeus</name>
    <dbReference type="NCBI Taxonomy" id="2027860"/>
    <lineage>
        <taxon>Bacteria</taxon>
        <taxon>Pseudomonadati</taxon>
        <taxon>Bacteroidota</taxon>
        <taxon>Sphingobacteriia</taxon>
        <taxon>Sphingobacteriales</taxon>
        <taxon>Sphingobacteriaceae</taxon>
        <taxon>Mucilaginibacter</taxon>
    </lineage>
</organism>
<evidence type="ECO:0000259" key="3">
    <source>
        <dbReference type="PROSITE" id="PS51186"/>
    </source>
</evidence>